<evidence type="ECO:0000259" key="1">
    <source>
        <dbReference type="Pfam" id="PF13460"/>
    </source>
</evidence>
<proteinExistence type="predicted"/>
<dbReference type="AlphaFoldDB" id="W9ALK4"/>
<evidence type="ECO:0000313" key="2">
    <source>
        <dbReference type="EMBL" id="CDO06373.1"/>
    </source>
</evidence>
<comment type="caution">
    <text evidence="2">The sequence shown here is derived from an EMBL/GenBank/DDBJ whole genome shotgun (WGS) entry which is preliminary data.</text>
</comment>
<organism evidence="2 3">
    <name type="scientific">Mycolicibacterium cosmeticum</name>
    <dbReference type="NCBI Taxonomy" id="258533"/>
    <lineage>
        <taxon>Bacteria</taxon>
        <taxon>Bacillati</taxon>
        <taxon>Actinomycetota</taxon>
        <taxon>Actinomycetes</taxon>
        <taxon>Mycobacteriales</taxon>
        <taxon>Mycobacteriaceae</taxon>
        <taxon>Mycolicibacterium</taxon>
    </lineage>
</organism>
<dbReference type="eggNOG" id="COG0702">
    <property type="taxonomic scope" value="Bacteria"/>
</dbReference>
<keyword evidence="3" id="KW-1185">Reference proteome</keyword>
<dbReference type="InterPro" id="IPR016040">
    <property type="entry name" value="NAD(P)-bd_dom"/>
</dbReference>
<dbReference type="SUPFAM" id="SSF51735">
    <property type="entry name" value="NAD(P)-binding Rossmann-fold domains"/>
    <property type="match status" value="1"/>
</dbReference>
<accession>W9ALK4</accession>
<dbReference type="Pfam" id="PF13460">
    <property type="entry name" value="NAD_binding_10"/>
    <property type="match status" value="1"/>
</dbReference>
<dbReference type="InterPro" id="IPR036291">
    <property type="entry name" value="NAD(P)-bd_dom_sf"/>
</dbReference>
<name>W9ALK4_MYCCO</name>
<dbReference type="Proteomes" id="UP000028870">
    <property type="component" value="Unassembled WGS sequence"/>
</dbReference>
<dbReference type="RefSeq" id="WP_036396665.1">
    <property type="nucleotide sequence ID" value="NZ_CCBB010000001.1"/>
</dbReference>
<sequence length="285" mass="30491">MTGSVLVLGASGNTGSAVVDALAEYPDVRVRTGARRPIGPATAEQRRFDWTDPETHQRALDGVDRVYLVAPVGDPDPVRLVGPFLQQAVAMGVRRVVLLSSSAVADGDPGLGVVATEVRKLLPEWEILRPSWFMQNFVGRHPLADSIRATGEFVTATGHCRIPFIDARDIGRCAARLLTAERAGNAEHHLTGPQALSYDDAAAVMAAVTGRPVRHRAVDPGSYIETLVASGYDRAFASALAALDEQIRDGRQAHVTDTVERLTGRAPTAFADYLREHAGLASCPV</sequence>
<dbReference type="STRING" id="258533.BN977_01160"/>
<reference evidence="2" key="2">
    <citation type="submission" date="2014-03" db="EMBL/GenBank/DDBJ databases">
        <authorList>
            <person name="Urmite Genomes"/>
        </authorList>
    </citation>
    <scope>NUCLEOTIDE SEQUENCE</scope>
    <source>
        <strain evidence="2">DSM 44829</strain>
    </source>
</reference>
<dbReference type="Gene3D" id="3.40.50.720">
    <property type="entry name" value="NAD(P)-binding Rossmann-like Domain"/>
    <property type="match status" value="1"/>
</dbReference>
<dbReference type="Gene3D" id="3.90.25.10">
    <property type="entry name" value="UDP-galactose 4-epimerase, domain 1"/>
    <property type="match status" value="1"/>
</dbReference>
<dbReference type="EMBL" id="CCBB010000001">
    <property type="protein sequence ID" value="CDO06373.1"/>
    <property type="molecule type" value="Genomic_DNA"/>
</dbReference>
<protein>
    <submittedName>
        <fullName evidence="2">NmrA family protein</fullName>
    </submittedName>
</protein>
<feature type="domain" description="NAD(P)-binding" evidence="1">
    <location>
        <begin position="9"/>
        <end position="110"/>
    </location>
</feature>
<dbReference type="OrthoDB" id="3510772at2"/>
<evidence type="ECO:0000313" key="3">
    <source>
        <dbReference type="Proteomes" id="UP000028870"/>
    </source>
</evidence>
<reference evidence="2" key="1">
    <citation type="submission" date="2014-03" db="EMBL/GenBank/DDBJ databases">
        <title>Draft Genome Sequence of Mycobacterium cosmeticum DSM 44829.</title>
        <authorList>
            <person name="Croce O."/>
            <person name="Robert C."/>
            <person name="Raoult D."/>
            <person name="Drancourt M."/>
        </authorList>
    </citation>
    <scope>NUCLEOTIDE SEQUENCE [LARGE SCALE GENOMIC DNA]</scope>
    <source>
        <strain evidence="2">DSM 44829</strain>
    </source>
</reference>
<dbReference type="InterPro" id="IPR051604">
    <property type="entry name" value="Ergot_Alk_Oxidoreductase"/>
</dbReference>
<dbReference type="PANTHER" id="PTHR43162:SF1">
    <property type="entry name" value="PRESTALK A DIFFERENTIATION PROTEIN A"/>
    <property type="match status" value="1"/>
</dbReference>
<gene>
    <name evidence="2" type="ORF">BN977_01160</name>
</gene>
<dbReference type="PANTHER" id="PTHR43162">
    <property type="match status" value="1"/>
</dbReference>